<comment type="caution">
    <text evidence="2">The sequence shown here is derived from an EMBL/GenBank/DDBJ whole genome shotgun (WGS) entry which is preliminary data.</text>
</comment>
<keyword evidence="3" id="KW-1185">Reference proteome</keyword>
<evidence type="ECO:0000256" key="1">
    <source>
        <dbReference type="SAM" id="Phobius"/>
    </source>
</evidence>
<organism evidence="2 3">
    <name type="scientific">Bacillus lumedeiriae</name>
    <dbReference type="NCBI Taxonomy" id="3058829"/>
    <lineage>
        <taxon>Bacteria</taxon>
        <taxon>Bacillati</taxon>
        <taxon>Bacillota</taxon>
        <taxon>Bacilli</taxon>
        <taxon>Bacillales</taxon>
        <taxon>Bacillaceae</taxon>
        <taxon>Bacillus</taxon>
    </lineage>
</organism>
<dbReference type="Proteomes" id="UP001619911">
    <property type="component" value="Unassembled WGS sequence"/>
</dbReference>
<feature type="transmembrane region" description="Helical" evidence="1">
    <location>
        <begin position="58"/>
        <end position="79"/>
    </location>
</feature>
<accession>A0ABW8I6P5</accession>
<reference evidence="2 3" key="1">
    <citation type="submission" date="2023-07" db="EMBL/GenBank/DDBJ databases">
        <title>Bacillus lucianemedeirus sp. nov, a new species isolated from an immunobiological production facility.</title>
        <authorList>
            <person name="Costa L.V."/>
            <person name="Miranda R.V.S.L."/>
            <person name="Brandao M.L.L."/>
            <person name="Reis C.M.F."/>
            <person name="Frazao A.M."/>
            <person name="Cruz F.V."/>
            <person name="Baio P.V.P."/>
            <person name="Veras J.F.C."/>
            <person name="Ramos J.N."/>
            <person name="Vieira V."/>
        </authorList>
    </citation>
    <scope>NUCLEOTIDE SEQUENCE [LARGE SCALE GENOMIC DNA]</scope>
    <source>
        <strain evidence="2 3">B190/17</strain>
    </source>
</reference>
<gene>
    <name evidence="2" type="ORF">QYG89_05690</name>
</gene>
<proteinExistence type="predicted"/>
<dbReference type="RefSeq" id="WP_404315451.1">
    <property type="nucleotide sequence ID" value="NZ_JAUIYO010000002.1"/>
</dbReference>
<keyword evidence="1" id="KW-0812">Transmembrane</keyword>
<evidence type="ECO:0000313" key="3">
    <source>
        <dbReference type="Proteomes" id="UP001619911"/>
    </source>
</evidence>
<name>A0ABW8I6P5_9BACI</name>
<sequence length="632" mass="70702">MKNCVHCGNPIGAGTKFCPSCGKETAAGQASNQEFSAALEADETNKQNDIVKKSRGKLPWVIALVVLLLGGGATAAFLLNKSPKELFLLSEYHAYEQAKADFDEKYGESFEFSKKLMEQPSTSQMTLRAGLEMDSLQNDPDAAMVMEMLKNATITAKMKQDPKKNAGDYNIALNLEGEKALDMEFVHTDQQMGAKVPLLYSKFFYLNLDEYGEFMRKMDPSYTGPEKLELSPVEWKDLELKEEDVNYLTERYAAFLVDQLKDENFELEKGVEYEFKGEKMKLRKVTLSLSSQETKSLMNEYMDRLIKDKKLHSMIAVRAEKVIKAGAATEVSGEIPSREEMEEEIVNSLKEAKESLQDVEFPNGLSSVLLIDKKEQIIDRTMKMTVANPSAEEVALKIHTKNVPYGNEQRMKEFTMEAMPKENKEEKVTVQVTNDMKGKDDKRTEDLRISLHGAKEEAANFNMKSTFAGDSKGKQNIDRAFTLKVQGDAAYEVPSEISGKVKQVQDTNLDKEYSNEKLDVEVTVDDEMNGGTLSFVVDTKTKLVDKVTVPAFKENQPGSLNVNEITDEQLAQIQQEVGLNVMSLMSRFGLLGGAPMGDPFGGDSHAEDLYEEDAAAQEMFNSQSSEEEEAIF</sequence>
<protein>
    <submittedName>
        <fullName evidence="2">Zinc ribbon domain-containing protein</fullName>
    </submittedName>
</protein>
<dbReference type="EMBL" id="JAUIYO010000002">
    <property type="protein sequence ID" value="MFK2825177.1"/>
    <property type="molecule type" value="Genomic_DNA"/>
</dbReference>
<evidence type="ECO:0000313" key="2">
    <source>
        <dbReference type="EMBL" id="MFK2825177.1"/>
    </source>
</evidence>
<keyword evidence="1" id="KW-0472">Membrane</keyword>
<keyword evidence="1" id="KW-1133">Transmembrane helix</keyword>